<keyword evidence="1" id="KW-0732">Signal</keyword>
<evidence type="ECO:0000313" key="3">
    <source>
        <dbReference type="Proteomes" id="UP000600449"/>
    </source>
</evidence>
<dbReference type="RefSeq" id="WP_188914735.1">
    <property type="nucleotide sequence ID" value="NZ_BMMF01000012.1"/>
</dbReference>
<dbReference type="AlphaFoldDB" id="A0A917QES8"/>
<feature type="chain" id="PRO_5036964765" description="Sensory transduction regulator" evidence="1">
    <location>
        <begin position="23"/>
        <end position="155"/>
    </location>
</feature>
<dbReference type="InterPro" id="IPR019660">
    <property type="entry name" value="Put_sensory_transdc_reg_YbjN"/>
</dbReference>
<keyword evidence="3" id="KW-1185">Reference proteome</keyword>
<organism evidence="2 3">
    <name type="scientific">Salinarimonas ramus</name>
    <dbReference type="NCBI Taxonomy" id="690164"/>
    <lineage>
        <taxon>Bacteria</taxon>
        <taxon>Pseudomonadati</taxon>
        <taxon>Pseudomonadota</taxon>
        <taxon>Alphaproteobacteria</taxon>
        <taxon>Hyphomicrobiales</taxon>
        <taxon>Salinarimonadaceae</taxon>
        <taxon>Salinarimonas</taxon>
    </lineage>
</organism>
<evidence type="ECO:0000313" key="2">
    <source>
        <dbReference type="EMBL" id="GGK46413.1"/>
    </source>
</evidence>
<proteinExistence type="predicted"/>
<gene>
    <name evidence="2" type="ORF">GCM10011322_36870</name>
</gene>
<dbReference type="Proteomes" id="UP000600449">
    <property type="component" value="Unassembled WGS sequence"/>
</dbReference>
<dbReference type="Pfam" id="PF10722">
    <property type="entry name" value="YbjN"/>
    <property type="match status" value="1"/>
</dbReference>
<evidence type="ECO:0008006" key="4">
    <source>
        <dbReference type="Google" id="ProtNLM"/>
    </source>
</evidence>
<feature type="signal peptide" evidence="1">
    <location>
        <begin position="1"/>
        <end position="22"/>
    </location>
</feature>
<evidence type="ECO:0000256" key="1">
    <source>
        <dbReference type="SAM" id="SignalP"/>
    </source>
</evidence>
<sequence length="155" mass="16605">MMRKAGAALAMAAMLASGSAGAQSLIDGSVPDEVMNLARGFGSATLETDPVGDPLISGRIDGNAYRIYFYGCQANANCDTLLFEGVWDVDDASLNAVNDFNKNAIFGRAYVDEEGDYVIEMTVNLAHGVARANLDDTFVVWSDLMREFAQFAADN</sequence>
<protein>
    <recommendedName>
        <fullName evidence="4">Sensory transduction regulator</fullName>
    </recommendedName>
</protein>
<name>A0A917QES8_9HYPH</name>
<reference evidence="2 3" key="1">
    <citation type="journal article" date="2014" name="Int. J. Syst. Evol. Microbiol.">
        <title>Complete genome sequence of Corynebacterium casei LMG S-19264T (=DSM 44701T), isolated from a smear-ripened cheese.</title>
        <authorList>
            <consortium name="US DOE Joint Genome Institute (JGI-PGF)"/>
            <person name="Walter F."/>
            <person name="Albersmeier A."/>
            <person name="Kalinowski J."/>
            <person name="Ruckert C."/>
        </authorList>
    </citation>
    <scope>NUCLEOTIDE SEQUENCE [LARGE SCALE GENOMIC DNA]</scope>
    <source>
        <strain evidence="2 3">CGMCC 1.9161</strain>
    </source>
</reference>
<dbReference type="EMBL" id="BMMF01000012">
    <property type="protein sequence ID" value="GGK46413.1"/>
    <property type="molecule type" value="Genomic_DNA"/>
</dbReference>
<comment type="caution">
    <text evidence="2">The sequence shown here is derived from an EMBL/GenBank/DDBJ whole genome shotgun (WGS) entry which is preliminary data.</text>
</comment>
<dbReference type="CDD" id="cd17511">
    <property type="entry name" value="YbjN_AmyR-like"/>
    <property type="match status" value="1"/>
</dbReference>
<accession>A0A917QES8</accession>